<name>A0A9D4KWR5_DREPO</name>
<dbReference type="Proteomes" id="UP000828390">
    <property type="component" value="Unassembled WGS sequence"/>
</dbReference>
<protein>
    <submittedName>
        <fullName evidence="1">Uncharacterized protein</fullName>
    </submittedName>
</protein>
<sequence length="379" mass="43739">MVFDHKKTAPSHPWRPYIYKTNHFTKFHDDWAKKVTSRVHVIKLKSRIKETNVLTKFHENWAKNGTSRVFTCFFYIHIEKNAPPTGGHVFHRSGPFSISSEISIKPSFCPTFMMIGHKLKTAPPTGGHIGHEMFQLHRDIIGTNLLTKFHEDRTKNVASRVFTRETALPTGGHVFQQTRTTIGLNQHIIKTNILTNFELDRDIIGTKLLTKFHEDRKRNVPSRKYTLSRMKTAQVFTCFHFIHFGKNAPPTGGHVFSPIWTIFELIREINKTNVLTNFHGDWAKIVTSRVFTRKTAPPTGGHVFQRTGTTFELNQHIIKTNILTNFEHDRDFIGTKLLTNFHEDRTINVASRVFTNKCGRTDGQLTDKDRSQKLTLAIR</sequence>
<evidence type="ECO:0000313" key="2">
    <source>
        <dbReference type="Proteomes" id="UP000828390"/>
    </source>
</evidence>
<dbReference type="EMBL" id="JAIWYP010000003">
    <property type="protein sequence ID" value="KAH3846416.1"/>
    <property type="molecule type" value="Genomic_DNA"/>
</dbReference>
<keyword evidence="2" id="KW-1185">Reference proteome</keyword>
<reference evidence="1" key="1">
    <citation type="journal article" date="2019" name="bioRxiv">
        <title>The Genome of the Zebra Mussel, Dreissena polymorpha: A Resource for Invasive Species Research.</title>
        <authorList>
            <person name="McCartney M.A."/>
            <person name="Auch B."/>
            <person name="Kono T."/>
            <person name="Mallez S."/>
            <person name="Zhang Y."/>
            <person name="Obille A."/>
            <person name="Becker A."/>
            <person name="Abrahante J.E."/>
            <person name="Garbe J."/>
            <person name="Badalamenti J.P."/>
            <person name="Herman A."/>
            <person name="Mangelson H."/>
            <person name="Liachko I."/>
            <person name="Sullivan S."/>
            <person name="Sone E.D."/>
            <person name="Koren S."/>
            <person name="Silverstein K.A.T."/>
            <person name="Beckman K.B."/>
            <person name="Gohl D.M."/>
        </authorList>
    </citation>
    <scope>NUCLEOTIDE SEQUENCE</scope>
    <source>
        <strain evidence="1">Duluth1</strain>
        <tissue evidence="1">Whole animal</tissue>
    </source>
</reference>
<reference evidence="1" key="2">
    <citation type="submission" date="2020-11" db="EMBL/GenBank/DDBJ databases">
        <authorList>
            <person name="McCartney M.A."/>
            <person name="Auch B."/>
            <person name="Kono T."/>
            <person name="Mallez S."/>
            <person name="Becker A."/>
            <person name="Gohl D.M."/>
            <person name="Silverstein K.A.T."/>
            <person name="Koren S."/>
            <person name="Bechman K.B."/>
            <person name="Herman A."/>
            <person name="Abrahante J.E."/>
            <person name="Garbe J."/>
        </authorList>
    </citation>
    <scope>NUCLEOTIDE SEQUENCE</scope>
    <source>
        <strain evidence="1">Duluth1</strain>
        <tissue evidence="1">Whole animal</tissue>
    </source>
</reference>
<evidence type="ECO:0000313" key="1">
    <source>
        <dbReference type="EMBL" id="KAH3846416.1"/>
    </source>
</evidence>
<gene>
    <name evidence="1" type="ORF">DPMN_088717</name>
</gene>
<dbReference type="AlphaFoldDB" id="A0A9D4KWR5"/>
<organism evidence="1 2">
    <name type="scientific">Dreissena polymorpha</name>
    <name type="common">Zebra mussel</name>
    <name type="synonym">Mytilus polymorpha</name>
    <dbReference type="NCBI Taxonomy" id="45954"/>
    <lineage>
        <taxon>Eukaryota</taxon>
        <taxon>Metazoa</taxon>
        <taxon>Spiralia</taxon>
        <taxon>Lophotrochozoa</taxon>
        <taxon>Mollusca</taxon>
        <taxon>Bivalvia</taxon>
        <taxon>Autobranchia</taxon>
        <taxon>Heteroconchia</taxon>
        <taxon>Euheterodonta</taxon>
        <taxon>Imparidentia</taxon>
        <taxon>Neoheterodontei</taxon>
        <taxon>Myida</taxon>
        <taxon>Dreissenoidea</taxon>
        <taxon>Dreissenidae</taxon>
        <taxon>Dreissena</taxon>
    </lineage>
</organism>
<accession>A0A9D4KWR5</accession>
<proteinExistence type="predicted"/>
<comment type="caution">
    <text evidence="1">The sequence shown here is derived from an EMBL/GenBank/DDBJ whole genome shotgun (WGS) entry which is preliminary data.</text>
</comment>